<evidence type="ECO:0000256" key="1">
    <source>
        <dbReference type="ARBA" id="ARBA00011738"/>
    </source>
</evidence>
<dbReference type="Pfam" id="PF04115">
    <property type="entry name" value="Ureidogly_lyase"/>
    <property type="match status" value="1"/>
</dbReference>
<keyword evidence="2" id="KW-0659">Purine metabolism</keyword>
<comment type="catalytic activity">
    <reaction evidence="4">
        <text>(S)-ureidoglycolate = urea + glyoxylate</text>
        <dbReference type="Rhea" id="RHEA:11304"/>
        <dbReference type="ChEBI" id="CHEBI:16199"/>
        <dbReference type="ChEBI" id="CHEBI:36655"/>
        <dbReference type="ChEBI" id="CHEBI:57296"/>
        <dbReference type="EC" id="4.3.2.3"/>
    </reaction>
</comment>
<evidence type="ECO:0000313" key="6">
    <source>
        <dbReference type="Proteomes" id="UP001172155"/>
    </source>
</evidence>
<evidence type="ECO:0000256" key="4">
    <source>
        <dbReference type="ARBA" id="ARBA00047684"/>
    </source>
</evidence>
<evidence type="ECO:0000313" key="5">
    <source>
        <dbReference type="EMBL" id="KAK0742811.1"/>
    </source>
</evidence>
<dbReference type="GO" id="GO:0006144">
    <property type="term" value="P:purine nucleobase metabolic process"/>
    <property type="evidence" value="ECO:0007669"/>
    <property type="project" value="UniProtKB-KW"/>
</dbReference>
<dbReference type="InterPro" id="IPR007247">
    <property type="entry name" value="Ureidogly_lyase"/>
</dbReference>
<dbReference type="Proteomes" id="UP001172155">
    <property type="component" value="Unassembled WGS sequence"/>
</dbReference>
<organism evidence="5 6">
    <name type="scientific">Schizothecium vesticola</name>
    <dbReference type="NCBI Taxonomy" id="314040"/>
    <lineage>
        <taxon>Eukaryota</taxon>
        <taxon>Fungi</taxon>
        <taxon>Dikarya</taxon>
        <taxon>Ascomycota</taxon>
        <taxon>Pezizomycotina</taxon>
        <taxon>Sordariomycetes</taxon>
        <taxon>Sordariomycetidae</taxon>
        <taxon>Sordariales</taxon>
        <taxon>Schizotheciaceae</taxon>
        <taxon>Schizothecium</taxon>
    </lineage>
</organism>
<dbReference type="InterPro" id="IPR024060">
    <property type="entry name" value="Ureidoglycolate_lyase_dom_sf"/>
</dbReference>
<dbReference type="InterPro" id="IPR047233">
    <property type="entry name" value="UAH_cupin"/>
</dbReference>
<reference evidence="5" key="1">
    <citation type="submission" date="2023-06" db="EMBL/GenBank/DDBJ databases">
        <title>Genome-scale phylogeny and comparative genomics of the fungal order Sordariales.</title>
        <authorList>
            <consortium name="Lawrence Berkeley National Laboratory"/>
            <person name="Hensen N."/>
            <person name="Bonometti L."/>
            <person name="Westerberg I."/>
            <person name="Brannstrom I.O."/>
            <person name="Guillou S."/>
            <person name="Cros-Aarteil S."/>
            <person name="Calhoun S."/>
            <person name="Haridas S."/>
            <person name="Kuo A."/>
            <person name="Mondo S."/>
            <person name="Pangilinan J."/>
            <person name="Riley R."/>
            <person name="LaButti K."/>
            <person name="Andreopoulos B."/>
            <person name="Lipzen A."/>
            <person name="Chen C."/>
            <person name="Yanf M."/>
            <person name="Daum C."/>
            <person name="Ng V."/>
            <person name="Clum A."/>
            <person name="Steindorff A."/>
            <person name="Ohm R."/>
            <person name="Martin F."/>
            <person name="Silar P."/>
            <person name="Natvig D."/>
            <person name="Lalanne C."/>
            <person name="Gautier V."/>
            <person name="Ament-velasquez S.L."/>
            <person name="Kruys A."/>
            <person name="Hutchinson M.I."/>
            <person name="Powell A.J."/>
            <person name="Barry K."/>
            <person name="Miller A.N."/>
            <person name="Grigoriev I.V."/>
            <person name="Debuchy R."/>
            <person name="Gladieux P."/>
            <person name="Thoren M.H."/>
            <person name="Johannesson H."/>
        </authorList>
    </citation>
    <scope>NUCLEOTIDE SEQUENCE</scope>
    <source>
        <strain evidence="5">SMH3187-1</strain>
    </source>
</reference>
<name>A0AA40ENZ4_9PEZI</name>
<dbReference type="EMBL" id="JAUKUD010000005">
    <property type="protein sequence ID" value="KAK0742811.1"/>
    <property type="molecule type" value="Genomic_DNA"/>
</dbReference>
<dbReference type="PANTHER" id="PTHR21221:SF1">
    <property type="entry name" value="UREIDOGLYCOLATE LYASE"/>
    <property type="match status" value="1"/>
</dbReference>
<sequence length="262" mass="27823">MASPVTLRLPGPAIAIAVDATPLTADAFTDFGDVVENPRPNLHPSLATPSPETLPLPFDAIVANQGSAIKYQHVTRMVNLYDQAPSRHPGVAVVNMFVCATRPLLPLDDGRRAFPVTVLERHPYTTQTFIPLTADPTKRYLVVVAPSLPPSPADERLPVPATPGRFRPLPGRGLPDLDRLRAFVATGRQAVTYGAGTWHAPMVALGEAGTAIEFVVVQFANGVAVEDCQEVYLDSSTAEPPSPPRAGTVVVKLPPGPALAKL</sequence>
<comment type="subunit">
    <text evidence="1">Homodimer.</text>
</comment>
<keyword evidence="5" id="KW-0378">Hydrolase</keyword>
<evidence type="ECO:0000256" key="2">
    <source>
        <dbReference type="ARBA" id="ARBA00022631"/>
    </source>
</evidence>
<dbReference type="GO" id="GO:0004848">
    <property type="term" value="F:ureidoglycolate hydrolase activity"/>
    <property type="evidence" value="ECO:0007669"/>
    <property type="project" value="InterPro"/>
</dbReference>
<keyword evidence="3" id="KW-0456">Lyase</keyword>
<keyword evidence="6" id="KW-1185">Reference proteome</keyword>
<proteinExistence type="predicted"/>
<dbReference type="InterPro" id="IPR011051">
    <property type="entry name" value="RmlC_Cupin_sf"/>
</dbReference>
<dbReference type="GO" id="GO:0000256">
    <property type="term" value="P:allantoin catabolic process"/>
    <property type="evidence" value="ECO:0007669"/>
    <property type="project" value="InterPro"/>
</dbReference>
<gene>
    <name evidence="5" type="ORF">B0T18DRAFT_328745</name>
</gene>
<dbReference type="AlphaFoldDB" id="A0AA40ENZ4"/>
<dbReference type="PANTHER" id="PTHR21221">
    <property type="entry name" value="UREIDOGLYCOLATE HYDROLASE"/>
    <property type="match status" value="1"/>
</dbReference>
<dbReference type="GO" id="GO:0050385">
    <property type="term" value="F:ureidoglycolate lyase activity"/>
    <property type="evidence" value="ECO:0007669"/>
    <property type="project" value="UniProtKB-EC"/>
</dbReference>
<comment type="caution">
    <text evidence="5">The sequence shown here is derived from an EMBL/GenBank/DDBJ whole genome shotgun (WGS) entry which is preliminary data.</text>
</comment>
<accession>A0AA40ENZ4</accession>
<dbReference type="Gene3D" id="2.60.120.480">
    <property type="entry name" value="Ureidoglycolate hydrolase"/>
    <property type="match status" value="1"/>
</dbReference>
<evidence type="ECO:0000256" key="3">
    <source>
        <dbReference type="ARBA" id="ARBA00023239"/>
    </source>
</evidence>
<dbReference type="CDD" id="cd20298">
    <property type="entry name" value="cupin_UAH"/>
    <property type="match status" value="1"/>
</dbReference>
<dbReference type="SUPFAM" id="SSF51182">
    <property type="entry name" value="RmlC-like cupins"/>
    <property type="match status" value="1"/>
</dbReference>
<protein>
    <submittedName>
        <fullName evidence="5">Ureidoglycolate hydrolase</fullName>
    </submittedName>
</protein>